<dbReference type="Pfam" id="PF12552">
    <property type="entry name" value="DUF3741"/>
    <property type="match status" value="1"/>
</dbReference>
<sequence>MNVSELLPGRLRMKLLKDARHSGTRHNHDDLHIKGRHKSPHTSDKKSQVAADEQDHTTPVVKSRDESANKMGQKERHISKQLKRENAEAKQEEKHFPENPSHSSKSQGKTHRRPRRNDPNTGSPRKLPHPMLVDGPQSTFRGMFCHQVHPRSGVEIGCRSISVAENEELKKTNVQSLHRNGVAEALVNQKFAKGGHFGDDRTGHKSKQFLDSLHMLNSNEQLFSKLLDDPNSVVAKHIQELRDCQEREQKCESTIDTSGIQDKSAGTLSWKKIKSWGKRRPRRSSEEHFSIVVLRPGPQTAGNIKKTRSSSQTNNSTRNEVPTVRESHFPFQSLIRKMRNATELSRTKKGQMPKFSFDLERKGDAGEPDGLRAKIGCESATTGRVARTGSDRDHKEGNFNVDEARMHLSMPLSKDLCKKGDDEQFLDTARKSLSLPEQDLLSFPISGRKEEVGFFTSQMRFGSYSNYLNYQNRLGIHKEKENNVPSPPRSNEEVPTLNDHTCRNPDDLSNHAEANPEIQEKLLETEMHEIAPFRIDSVSEGISVPCELSQAPSNQAHLGIAEASVIAETTNNMLPNSIDPKEPAALNYGPHCCANQSTDELDSPLQNQPETSSVCDSLLRSINGQNTDNVITSRTTVSLDRTVSEPGRIHHGKNKLTSYSSCFHFIRILFH</sequence>
<evidence type="ECO:0000313" key="3">
    <source>
        <dbReference type="Proteomes" id="UP000827889"/>
    </source>
</evidence>
<dbReference type="RefSeq" id="XP_030538082.1">
    <property type="nucleotide sequence ID" value="XM_030682222.2"/>
</dbReference>
<feature type="compositionally biased region" description="Basic and acidic residues" evidence="1">
    <location>
        <begin position="62"/>
        <end position="97"/>
    </location>
</feature>
<feature type="compositionally biased region" description="Low complexity" evidence="1">
    <location>
        <begin position="309"/>
        <end position="319"/>
    </location>
</feature>
<feature type="region of interest" description="Disordered" evidence="1">
    <location>
        <begin position="20"/>
        <end position="131"/>
    </location>
</feature>
<dbReference type="PANTHER" id="PTHR47212:SF2">
    <property type="entry name" value="DUF3741 DOMAIN-CONTAINING PROTEIN"/>
    <property type="match status" value="1"/>
</dbReference>
<feature type="domain" description="DUF3741" evidence="2">
    <location>
        <begin position="188"/>
        <end position="232"/>
    </location>
</feature>
<accession>A0A8B8PUV4</accession>
<dbReference type="GeneID" id="115746461"/>
<keyword evidence="3" id="KW-1185">Reference proteome</keyword>
<feature type="region of interest" description="Disordered" evidence="1">
    <location>
        <begin position="479"/>
        <end position="511"/>
    </location>
</feature>
<proteinExistence type="predicted"/>
<protein>
    <submittedName>
        <fullName evidence="4">Uncharacterized protein LOC115746461</fullName>
    </submittedName>
</protein>
<dbReference type="KEGG" id="rarg:115746461"/>
<reference evidence="4" key="1">
    <citation type="submission" date="2025-08" db="UniProtKB">
        <authorList>
            <consortium name="RefSeq"/>
        </authorList>
    </citation>
    <scope>IDENTIFICATION</scope>
    <source>
        <tissue evidence="4">Leaf</tissue>
    </source>
</reference>
<dbReference type="Proteomes" id="UP000827889">
    <property type="component" value="Chromosome 3"/>
</dbReference>
<dbReference type="InterPro" id="IPR022212">
    <property type="entry name" value="DUF3741"/>
</dbReference>
<evidence type="ECO:0000313" key="4">
    <source>
        <dbReference type="RefSeq" id="XP_030538082.1"/>
    </source>
</evidence>
<feature type="region of interest" description="Disordered" evidence="1">
    <location>
        <begin position="298"/>
        <end position="324"/>
    </location>
</feature>
<organism evidence="3 4">
    <name type="scientific">Rhodamnia argentea</name>
    <dbReference type="NCBI Taxonomy" id="178133"/>
    <lineage>
        <taxon>Eukaryota</taxon>
        <taxon>Viridiplantae</taxon>
        <taxon>Streptophyta</taxon>
        <taxon>Embryophyta</taxon>
        <taxon>Tracheophyta</taxon>
        <taxon>Spermatophyta</taxon>
        <taxon>Magnoliopsida</taxon>
        <taxon>eudicotyledons</taxon>
        <taxon>Gunneridae</taxon>
        <taxon>Pentapetalae</taxon>
        <taxon>rosids</taxon>
        <taxon>malvids</taxon>
        <taxon>Myrtales</taxon>
        <taxon>Myrtaceae</taxon>
        <taxon>Myrtoideae</taxon>
        <taxon>Myrteae</taxon>
        <taxon>Australasian group</taxon>
        <taxon>Rhodamnia</taxon>
    </lineage>
</organism>
<evidence type="ECO:0000256" key="1">
    <source>
        <dbReference type="SAM" id="MobiDB-lite"/>
    </source>
</evidence>
<evidence type="ECO:0000259" key="2">
    <source>
        <dbReference type="Pfam" id="PF12552"/>
    </source>
</evidence>
<dbReference type="PANTHER" id="PTHR47212">
    <property type="entry name" value="ADHESIN-LIKE PROTEIN, PUTATIVE (DUF3741)-RELATED"/>
    <property type="match status" value="1"/>
</dbReference>
<feature type="compositionally biased region" description="Basic and acidic residues" evidence="1">
    <location>
        <begin position="500"/>
        <end position="510"/>
    </location>
</feature>
<feature type="compositionally biased region" description="Basic and acidic residues" evidence="1">
    <location>
        <begin position="20"/>
        <end position="33"/>
    </location>
</feature>
<gene>
    <name evidence="4" type="primary">LOC115746461</name>
</gene>
<dbReference type="OrthoDB" id="952876at2759"/>
<name>A0A8B8PUV4_9MYRT</name>
<dbReference type="AlphaFoldDB" id="A0A8B8PUV4"/>